<evidence type="ECO:0000256" key="1">
    <source>
        <dbReference type="SAM" id="MobiDB-lite"/>
    </source>
</evidence>
<dbReference type="InterPro" id="IPR027417">
    <property type="entry name" value="P-loop_NTPase"/>
</dbReference>
<dbReference type="Pfam" id="PF05729">
    <property type="entry name" value="NACHT"/>
    <property type="match status" value="1"/>
</dbReference>
<sequence length="880" mass="100579">MGNVKAKESTAASIEHRSNDGDKEDIETTIAIDTTSQLHPTRSGTSTGTQSLRQTNPERGSRVQSAEVKDVAAQVQSINIKKSSAVSQAQNAADLERSAVALDTTEESVSSPYDKTPAPTTLLDEKKNVIVNGLKKHYREQYENVRPIPYFQDRNYSVVDIFVESGMQILVNQPGLAGSSMWNRLSSYKNIFDDPRMRSTRRILEGEPGYGKSTLTLKLAYDWCNDVRDSPLFGIEILIILRMRQLNNVSSIYRAIKLYLLRNEERVKQSDIRKVLESCKAVAILLDGYDEYPVGDNDGESDVRRIIMSKMLQECDVTLTTRYLPDEYDKEITRLLKLTGFDETARDQYIRLAITGDEKAIEKIKIGLRDNPILDALCQVPLFFVMFAHMTHERDDFQKFKCVTEFFKYVVICFHKHARNKTTDYNAERYNPYYEADHGKLNKLAFEGLCTKKQHIAWSKEYLCQVLGNEFYDHYIFVGILVGEEVLDIDGEDTIAEEDTKVRIEVRFYHKLVCEWYASFRVTEIAVTQSETELKTILDKLDPFDLQYLFRFACGLNQLAGSKIIKYLMNRKDGEKFAILCILEQKGTVESIEDTVSALCSKRMQIHENESKLLQRSTIQLLEIASSHGIRISNLYLNWSLREVVRGVVNLTSGLCIQALTTLEKISISAKELSENDVAELLRYGQQAESFKELWFLNCQLPESFSPENIPNDSKERNIKVVWPSFGRHLNLQSGKWQKADDKETVAEMCADVVVISNNNDKLLQESAIELLEKASSRDIRISRVYLHESFSSLTENIMHLRSGLSLPILKSLETIGIETEKGREIDHFEMVGILNYGLQSQRFKKLRFFFCVLPFAVLDDTALTSVKRKNVTGTREIIK</sequence>
<accession>A0A2G8KVH4</accession>
<evidence type="ECO:0000313" key="3">
    <source>
        <dbReference type="EMBL" id="PIK51965.1"/>
    </source>
</evidence>
<feature type="compositionally biased region" description="Basic and acidic residues" evidence="1">
    <location>
        <begin position="1"/>
        <end position="21"/>
    </location>
</feature>
<reference evidence="3 4" key="1">
    <citation type="journal article" date="2017" name="PLoS Biol.">
        <title>The sea cucumber genome provides insights into morphological evolution and visceral regeneration.</title>
        <authorList>
            <person name="Zhang X."/>
            <person name="Sun L."/>
            <person name="Yuan J."/>
            <person name="Sun Y."/>
            <person name="Gao Y."/>
            <person name="Zhang L."/>
            <person name="Li S."/>
            <person name="Dai H."/>
            <person name="Hamel J.F."/>
            <person name="Liu C."/>
            <person name="Yu Y."/>
            <person name="Liu S."/>
            <person name="Lin W."/>
            <person name="Guo K."/>
            <person name="Jin S."/>
            <person name="Xu P."/>
            <person name="Storey K.B."/>
            <person name="Huan P."/>
            <person name="Zhang T."/>
            <person name="Zhou Y."/>
            <person name="Zhang J."/>
            <person name="Lin C."/>
            <person name="Li X."/>
            <person name="Xing L."/>
            <person name="Huo D."/>
            <person name="Sun M."/>
            <person name="Wang L."/>
            <person name="Mercier A."/>
            <person name="Li F."/>
            <person name="Yang H."/>
            <person name="Xiang J."/>
        </authorList>
    </citation>
    <scope>NUCLEOTIDE SEQUENCE [LARGE SCALE GENOMIC DNA]</scope>
    <source>
        <strain evidence="3">Shaxun</strain>
        <tissue evidence="3">Muscle</tissue>
    </source>
</reference>
<gene>
    <name evidence="3" type="ORF">BSL78_11173</name>
</gene>
<feature type="domain" description="NACHT" evidence="2">
    <location>
        <begin position="203"/>
        <end position="351"/>
    </location>
</feature>
<dbReference type="SUPFAM" id="SSF52540">
    <property type="entry name" value="P-loop containing nucleoside triphosphate hydrolases"/>
    <property type="match status" value="1"/>
</dbReference>
<evidence type="ECO:0000313" key="4">
    <source>
        <dbReference type="Proteomes" id="UP000230750"/>
    </source>
</evidence>
<dbReference type="PANTHER" id="PTHR46312:SF2">
    <property type="entry name" value="NUCLEOTIDE-BINDING OLIGOMERIZATION DOMAIN-CONTAINING PROTEIN 2-LIKE"/>
    <property type="match status" value="1"/>
</dbReference>
<dbReference type="Proteomes" id="UP000230750">
    <property type="component" value="Unassembled WGS sequence"/>
</dbReference>
<dbReference type="PANTHER" id="PTHR46312">
    <property type="entry name" value="NACHT DOMAIN-CONTAINING PROTEIN"/>
    <property type="match status" value="1"/>
</dbReference>
<feature type="region of interest" description="Disordered" evidence="1">
    <location>
        <begin position="1"/>
        <end position="67"/>
    </location>
</feature>
<evidence type="ECO:0000259" key="2">
    <source>
        <dbReference type="Pfam" id="PF05729"/>
    </source>
</evidence>
<organism evidence="3 4">
    <name type="scientific">Stichopus japonicus</name>
    <name type="common">Sea cucumber</name>
    <dbReference type="NCBI Taxonomy" id="307972"/>
    <lineage>
        <taxon>Eukaryota</taxon>
        <taxon>Metazoa</taxon>
        <taxon>Echinodermata</taxon>
        <taxon>Eleutherozoa</taxon>
        <taxon>Echinozoa</taxon>
        <taxon>Holothuroidea</taxon>
        <taxon>Aspidochirotacea</taxon>
        <taxon>Aspidochirotida</taxon>
        <taxon>Stichopodidae</taxon>
        <taxon>Apostichopus</taxon>
    </lineage>
</organism>
<dbReference type="EMBL" id="MRZV01000349">
    <property type="protein sequence ID" value="PIK51965.1"/>
    <property type="molecule type" value="Genomic_DNA"/>
</dbReference>
<dbReference type="OrthoDB" id="120976at2759"/>
<keyword evidence="4" id="KW-1185">Reference proteome</keyword>
<dbReference type="STRING" id="307972.A0A2G8KVH4"/>
<feature type="compositionally biased region" description="Polar residues" evidence="1">
    <location>
        <begin position="36"/>
        <end position="64"/>
    </location>
</feature>
<dbReference type="Gene3D" id="3.40.50.300">
    <property type="entry name" value="P-loop containing nucleotide triphosphate hydrolases"/>
    <property type="match status" value="1"/>
</dbReference>
<proteinExistence type="predicted"/>
<comment type="caution">
    <text evidence="3">The sequence shown here is derived from an EMBL/GenBank/DDBJ whole genome shotgun (WGS) entry which is preliminary data.</text>
</comment>
<protein>
    <recommendedName>
        <fullName evidence="2">NACHT domain-containing protein</fullName>
    </recommendedName>
</protein>
<dbReference type="InterPro" id="IPR007111">
    <property type="entry name" value="NACHT_NTPase"/>
</dbReference>
<dbReference type="AlphaFoldDB" id="A0A2G8KVH4"/>
<name>A0A2G8KVH4_STIJA</name>